<keyword evidence="1" id="KW-1133">Transmembrane helix</keyword>
<dbReference type="AlphaFoldDB" id="A0A9K3I301"/>
<feature type="transmembrane region" description="Helical" evidence="1">
    <location>
        <begin position="447"/>
        <end position="471"/>
    </location>
</feature>
<dbReference type="PANTHER" id="PTHR31549">
    <property type="entry name" value="PROTEIN, PUTATIVE (DUF247)-RELATED-RELATED"/>
    <property type="match status" value="1"/>
</dbReference>
<sequence>MASSTPPLLSSPPSSIQDLQQYWLPNSTQTLINHLHLTTNFQTSIFHLPETLTSETQNSYIPNHIGLGPIHHFSTNLYSKQTQLKLNTTNTILKHYNITQEFLKVVHKKVTDIVPAVRCCYDLYFNVSDDTLAWVTLEDVMMVENQIPLVVLVELLNAVQQHSDGEVDEFDLVNLLVKFCETRSPIKFTAPEPESDGGFDVRDMFHLLDCLYRLIVNDNLPPKNPFLRMGLLLDVHLEDVENAVQMAGGLVPGANAFLQPIMLVLKLPWDKITNSIKKMLGENPTMLEINIPSVSKLSRTGKIEFYSTPGGIHDIKFNEEIPSITLPVIDLKPGSEVILRNLVAYEELMFKKDNIKNLDFIEYVELMCGIIDAVKDVKILRENNIIEGEMSDGDIVKLFNGISKSSVKRDGKKSELQKTIGKVNGYYGNIPRVKACNFIKKVFLASWKILVIVFSVVSLVLMVVTGVCQVYDCKERFGLGYVRSVLDYAIGDSQLVVDF</sequence>
<proteinExistence type="predicted"/>
<reference evidence="2" key="2">
    <citation type="submission" date="2020-06" db="EMBL/GenBank/DDBJ databases">
        <title>Helianthus annuus Genome sequencing and assembly Release 2.</title>
        <authorList>
            <person name="Gouzy J."/>
            <person name="Langlade N."/>
            <person name="Munos S."/>
        </authorList>
    </citation>
    <scope>NUCLEOTIDE SEQUENCE</scope>
    <source>
        <tissue evidence="2">Leaves</tissue>
    </source>
</reference>
<evidence type="ECO:0000256" key="1">
    <source>
        <dbReference type="SAM" id="Phobius"/>
    </source>
</evidence>
<evidence type="ECO:0000313" key="3">
    <source>
        <dbReference type="Proteomes" id="UP000215914"/>
    </source>
</evidence>
<evidence type="ECO:0000313" key="2">
    <source>
        <dbReference type="EMBL" id="KAF5789266.1"/>
    </source>
</evidence>
<protein>
    <submittedName>
        <fullName evidence="2">Uncharacterized protein</fullName>
    </submittedName>
</protein>
<keyword evidence="1" id="KW-0812">Transmembrane</keyword>
<gene>
    <name evidence="2" type="ORF">HanXRQr2_Chr09g0369131</name>
</gene>
<dbReference type="Gramene" id="mRNA:HanXRQr2_Chr09g0369131">
    <property type="protein sequence ID" value="mRNA:HanXRQr2_Chr09g0369131"/>
    <property type="gene ID" value="HanXRQr2_Chr09g0369131"/>
</dbReference>
<keyword evidence="3" id="KW-1185">Reference proteome</keyword>
<dbReference type="EMBL" id="MNCJ02000324">
    <property type="protein sequence ID" value="KAF5789266.1"/>
    <property type="molecule type" value="Genomic_DNA"/>
</dbReference>
<name>A0A9K3I301_HELAN</name>
<keyword evidence="1" id="KW-0472">Membrane</keyword>
<dbReference type="PANTHER" id="PTHR31549:SF289">
    <property type="match status" value="1"/>
</dbReference>
<accession>A0A9K3I301</accession>
<dbReference type="InterPro" id="IPR004158">
    <property type="entry name" value="DUF247_pln"/>
</dbReference>
<comment type="caution">
    <text evidence="2">The sequence shown here is derived from an EMBL/GenBank/DDBJ whole genome shotgun (WGS) entry which is preliminary data.</text>
</comment>
<reference evidence="2" key="1">
    <citation type="journal article" date="2017" name="Nature">
        <title>The sunflower genome provides insights into oil metabolism, flowering and Asterid evolution.</title>
        <authorList>
            <person name="Badouin H."/>
            <person name="Gouzy J."/>
            <person name="Grassa C.J."/>
            <person name="Murat F."/>
            <person name="Staton S.E."/>
            <person name="Cottret L."/>
            <person name="Lelandais-Briere C."/>
            <person name="Owens G.L."/>
            <person name="Carrere S."/>
            <person name="Mayjonade B."/>
            <person name="Legrand L."/>
            <person name="Gill N."/>
            <person name="Kane N.C."/>
            <person name="Bowers J.E."/>
            <person name="Hubner S."/>
            <person name="Bellec A."/>
            <person name="Berard A."/>
            <person name="Berges H."/>
            <person name="Blanchet N."/>
            <person name="Boniface M.C."/>
            <person name="Brunel D."/>
            <person name="Catrice O."/>
            <person name="Chaidir N."/>
            <person name="Claudel C."/>
            <person name="Donnadieu C."/>
            <person name="Faraut T."/>
            <person name="Fievet G."/>
            <person name="Helmstetter N."/>
            <person name="King M."/>
            <person name="Knapp S.J."/>
            <person name="Lai Z."/>
            <person name="Le Paslier M.C."/>
            <person name="Lippi Y."/>
            <person name="Lorenzon L."/>
            <person name="Mandel J.R."/>
            <person name="Marage G."/>
            <person name="Marchand G."/>
            <person name="Marquand E."/>
            <person name="Bret-Mestries E."/>
            <person name="Morien E."/>
            <person name="Nambeesan S."/>
            <person name="Nguyen T."/>
            <person name="Pegot-Espagnet P."/>
            <person name="Pouilly N."/>
            <person name="Raftis F."/>
            <person name="Sallet E."/>
            <person name="Schiex T."/>
            <person name="Thomas J."/>
            <person name="Vandecasteele C."/>
            <person name="Vares D."/>
            <person name="Vear F."/>
            <person name="Vautrin S."/>
            <person name="Crespi M."/>
            <person name="Mangin B."/>
            <person name="Burke J.M."/>
            <person name="Salse J."/>
            <person name="Munos S."/>
            <person name="Vincourt P."/>
            <person name="Rieseberg L.H."/>
            <person name="Langlade N.B."/>
        </authorList>
    </citation>
    <scope>NUCLEOTIDE SEQUENCE</scope>
    <source>
        <tissue evidence="2">Leaves</tissue>
    </source>
</reference>
<organism evidence="2 3">
    <name type="scientific">Helianthus annuus</name>
    <name type="common">Common sunflower</name>
    <dbReference type="NCBI Taxonomy" id="4232"/>
    <lineage>
        <taxon>Eukaryota</taxon>
        <taxon>Viridiplantae</taxon>
        <taxon>Streptophyta</taxon>
        <taxon>Embryophyta</taxon>
        <taxon>Tracheophyta</taxon>
        <taxon>Spermatophyta</taxon>
        <taxon>Magnoliopsida</taxon>
        <taxon>eudicotyledons</taxon>
        <taxon>Gunneridae</taxon>
        <taxon>Pentapetalae</taxon>
        <taxon>asterids</taxon>
        <taxon>campanulids</taxon>
        <taxon>Asterales</taxon>
        <taxon>Asteraceae</taxon>
        <taxon>Asteroideae</taxon>
        <taxon>Heliantheae alliance</taxon>
        <taxon>Heliantheae</taxon>
        <taxon>Helianthus</taxon>
    </lineage>
</organism>
<dbReference type="Pfam" id="PF03140">
    <property type="entry name" value="DUF247"/>
    <property type="match status" value="1"/>
</dbReference>
<dbReference type="Proteomes" id="UP000215914">
    <property type="component" value="Unassembled WGS sequence"/>
</dbReference>